<evidence type="ECO:0000313" key="2">
    <source>
        <dbReference type="EMBL" id="GMH11674.1"/>
    </source>
</evidence>
<accession>A0AAD3SJB7</accession>
<sequence length="137" mass="15012">MHSSPAAAAGSEDSWREHKHTELQHQFNSTQINGASEPAPQQPGHSTSAPTSNSRADIQGQLHSPIQTSLRNFKRQHLQHLQKVPVATNNKVDKTEHSHDPHPSTSTCRTLVTMEPPAVSSKSNHEQGPVRIKIISS</sequence>
<evidence type="ECO:0000256" key="1">
    <source>
        <dbReference type="SAM" id="MobiDB-lite"/>
    </source>
</evidence>
<keyword evidence="3" id="KW-1185">Reference proteome</keyword>
<name>A0AAD3SJB7_NEPGR</name>
<evidence type="ECO:0000313" key="3">
    <source>
        <dbReference type="Proteomes" id="UP001279734"/>
    </source>
</evidence>
<feature type="region of interest" description="Disordered" evidence="1">
    <location>
        <begin position="1"/>
        <end position="137"/>
    </location>
</feature>
<feature type="compositionally biased region" description="Polar residues" evidence="1">
    <location>
        <begin position="43"/>
        <end position="71"/>
    </location>
</feature>
<dbReference type="EMBL" id="BSYO01000011">
    <property type="protein sequence ID" value="GMH11674.1"/>
    <property type="molecule type" value="Genomic_DNA"/>
</dbReference>
<reference evidence="2" key="1">
    <citation type="submission" date="2023-05" db="EMBL/GenBank/DDBJ databases">
        <title>Nepenthes gracilis genome sequencing.</title>
        <authorList>
            <person name="Fukushima K."/>
        </authorList>
    </citation>
    <scope>NUCLEOTIDE SEQUENCE</scope>
    <source>
        <strain evidence="2">SING2019-196</strain>
    </source>
</reference>
<feature type="compositionally biased region" description="Basic and acidic residues" evidence="1">
    <location>
        <begin position="13"/>
        <end position="23"/>
    </location>
</feature>
<protein>
    <submittedName>
        <fullName evidence="2">Uncharacterized protein</fullName>
    </submittedName>
</protein>
<dbReference type="AlphaFoldDB" id="A0AAD3SJB7"/>
<gene>
    <name evidence="2" type="ORF">Nepgr_013515</name>
</gene>
<organism evidence="2 3">
    <name type="scientific">Nepenthes gracilis</name>
    <name type="common">Slender pitcher plant</name>
    <dbReference type="NCBI Taxonomy" id="150966"/>
    <lineage>
        <taxon>Eukaryota</taxon>
        <taxon>Viridiplantae</taxon>
        <taxon>Streptophyta</taxon>
        <taxon>Embryophyta</taxon>
        <taxon>Tracheophyta</taxon>
        <taxon>Spermatophyta</taxon>
        <taxon>Magnoliopsida</taxon>
        <taxon>eudicotyledons</taxon>
        <taxon>Gunneridae</taxon>
        <taxon>Pentapetalae</taxon>
        <taxon>Caryophyllales</taxon>
        <taxon>Nepenthaceae</taxon>
        <taxon>Nepenthes</taxon>
    </lineage>
</organism>
<feature type="compositionally biased region" description="Basic and acidic residues" evidence="1">
    <location>
        <begin position="91"/>
        <end position="102"/>
    </location>
</feature>
<comment type="caution">
    <text evidence="2">The sequence shown here is derived from an EMBL/GenBank/DDBJ whole genome shotgun (WGS) entry which is preliminary data.</text>
</comment>
<dbReference type="Proteomes" id="UP001279734">
    <property type="component" value="Unassembled WGS sequence"/>
</dbReference>
<proteinExistence type="predicted"/>
<feature type="compositionally biased region" description="Polar residues" evidence="1">
    <location>
        <begin position="24"/>
        <end position="34"/>
    </location>
</feature>